<comment type="caution">
    <text evidence="1">The sequence shown here is derived from an EMBL/GenBank/DDBJ whole genome shotgun (WGS) entry which is preliminary data.</text>
</comment>
<gene>
    <name evidence="1" type="ORF">H4R21_006442</name>
</gene>
<accession>A0ACC1KJI4</accession>
<evidence type="ECO:0000313" key="1">
    <source>
        <dbReference type="EMBL" id="KAJ2790779.1"/>
    </source>
</evidence>
<feature type="non-terminal residue" evidence="1">
    <location>
        <position position="1"/>
    </location>
</feature>
<sequence>PPPRVGKAAGRPTAGSGETHGTHADGQYAVEGFLRGAAKRAAGGGSVRGEDTGAVQPAAAPVDARAAGPGPQEAPGRAAQGERGLCHEAARPAAAPAGGKQPVRRDGHLRRQDLAPQQQPHPRPAAARPAV</sequence>
<proteinExistence type="predicted"/>
<name>A0ACC1KJI4_9FUNG</name>
<protein>
    <submittedName>
        <fullName evidence="1">Uncharacterized protein</fullName>
    </submittedName>
</protein>
<dbReference type="EMBL" id="JANBUN010003437">
    <property type="protein sequence ID" value="KAJ2790779.1"/>
    <property type="molecule type" value="Genomic_DNA"/>
</dbReference>
<dbReference type="Proteomes" id="UP001140087">
    <property type="component" value="Unassembled WGS sequence"/>
</dbReference>
<reference evidence="1" key="1">
    <citation type="submission" date="2022-07" db="EMBL/GenBank/DDBJ databases">
        <title>Phylogenomic reconstructions and comparative analyses of Kickxellomycotina fungi.</title>
        <authorList>
            <person name="Reynolds N.K."/>
            <person name="Stajich J.E."/>
            <person name="Barry K."/>
            <person name="Grigoriev I.V."/>
            <person name="Crous P."/>
            <person name="Smith M.E."/>
        </authorList>
    </citation>
    <scope>NUCLEOTIDE SEQUENCE</scope>
    <source>
        <strain evidence="1">BCRC 34780</strain>
    </source>
</reference>
<evidence type="ECO:0000313" key="2">
    <source>
        <dbReference type="Proteomes" id="UP001140087"/>
    </source>
</evidence>
<feature type="non-terminal residue" evidence="1">
    <location>
        <position position="131"/>
    </location>
</feature>
<keyword evidence="2" id="KW-1185">Reference proteome</keyword>
<organism evidence="1 2">
    <name type="scientific">Coemansia helicoidea</name>
    <dbReference type="NCBI Taxonomy" id="1286919"/>
    <lineage>
        <taxon>Eukaryota</taxon>
        <taxon>Fungi</taxon>
        <taxon>Fungi incertae sedis</taxon>
        <taxon>Zoopagomycota</taxon>
        <taxon>Kickxellomycotina</taxon>
        <taxon>Kickxellomycetes</taxon>
        <taxon>Kickxellales</taxon>
        <taxon>Kickxellaceae</taxon>
        <taxon>Coemansia</taxon>
    </lineage>
</organism>